<reference evidence="2" key="1">
    <citation type="submission" date="2023-10" db="EMBL/GenBank/DDBJ databases">
        <title>Genome assembly of Pristionchus species.</title>
        <authorList>
            <person name="Yoshida K."/>
            <person name="Sommer R.J."/>
        </authorList>
    </citation>
    <scope>NUCLEOTIDE SEQUENCE</scope>
    <source>
        <strain evidence="2">RS0144</strain>
    </source>
</reference>
<accession>A0AAV5UHM4</accession>
<evidence type="ECO:0000256" key="1">
    <source>
        <dbReference type="SAM" id="SignalP"/>
    </source>
</evidence>
<keyword evidence="1" id="KW-0732">Signal</keyword>
<feature type="non-terminal residue" evidence="2">
    <location>
        <position position="1"/>
    </location>
</feature>
<feature type="chain" id="PRO_5043719612" description="Ion channel" evidence="1">
    <location>
        <begin position="19"/>
        <end position="121"/>
    </location>
</feature>
<dbReference type="Proteomes" id="UP001432027">
    <property type="component" value="Unassembled WGS sequence"/>
</dbReference>
<evidence type="ECO:0000313" key="2">
    <source>
        <dbReference type="EMBL" id="GMT05828.1"/>
    </source>
</evidence>
<gene>
    <name evidence="2" type="ORF">PENTCL1PPCAC_28002</name>
</gene>
<dbReference type="PANTHER" id="PTHR35180:SF7">
    <property type="entry name" value="SRCR DOMAIN-CONTAINING PROTEIN"/>
    <property type="match status" value="1"/>
</dbReference>
<evidence type="ECO:0008006" key="4">
    <source>
        <dbReference type="Google" id="ProtNLM"/>
    </source>
</evidence>
<keyword evidence="3" id="KW-1185">Reference proteome</keyword>
<organism evidence="2 3">
    <name type="scientific">Pristionchus entomophagus</name>
    <dbReference type="NCBI Taxonomy" id="358040"/>
    <lineage>
        <taxon>Eukaryota</taxon>
        <taxon>Metazoa</taxon>
        <taxon>Ecdysozoa</taxon>
        <taxon>Nematoda</taxon>
        <taxon>Chromadorea</taxon>
        <taxon>Rhabditida</taxon>
        <taxon>Rhabditina</taxon>
        <taxon>Diplogasteromorpha</taxon>
        <taxon>Diplogasteroidea</taxon>
        <taxon>Neodiplogasteridae</taxon>
        <taxon>Pristionchus</taxon>
    </lineage>
</organism>
<dbReference type="PANTHER" id="PTHR35180">
    <property type="entry name" value="PROTEIN CBG06219"/>
    <property type="match status" value="1"/>
</dbReference>
<feature type="signal peptide" evidence="1">
    <location>
        <begin position="1"/>
        <end position="18"/>
    </location>
</feature>
<sequence>VSNMNVFLIASGIVLAAANTEMNWDDYDYFARVDTNMICRWSGTSPVCRGGCEDFETDKMETNMLSESYTAIERKRFGLPCLFGIKKLCCLNKYPKDANTSALPLYGHLPDDFLDSPATSF</sequence>
<name>A0AAV5UHM4_9BILA</name>
<protein>
    <recommendedName>
        <fullName evidence="4">Ion channel</fullName>
    </recommendedName>
</protein>
<proteinExistence type="predicted"/>
<dbReference type="EMBL" id="BTSX01000006">
    <property type="protein sequence ID" value="GMT05828.1"/>
    <property type="molecule type" value="Genomic_DNA"/>
</dbReference>
<comment type="caution">
    <text evidence="2">The sequence shown here is derived from an EMBL/GenBank/DDBJ whole genome shotgun (WGS) entry which is preliminary data.</text>
</comment>
<dbReference type="AlphaFoldDB" id="A0AAV5UHM4"/>
<evidence type="ECO:0000313" key="3">
    <source>
        <dbReference type="Proteomes" id="UP001432027"/>
    </source>
</evidence>